<feature type="chain" id="PRO_5030549298" evidence="1">
    <location>
        <begin position="23"/>
        <end position="771"/>
    </location>
</feature>
<feature type="domain" description="PapC-like C-terminal" evidence="2">
    <location>
        <begin position="697"/>
        <end position="755"/>
    </location>
</feature>
<evidence type="ECO:0000256" key="1">
    <source>
        <dbReference type="SAM" id="SignalP"/>
    </source>
</evidence>
<protein>
    <submittedName>
        <fullName evidence="3">Outer membrane usher protein</fullName>
    </submittedName>
</protein>
<dbReference type="Gene3D" id="2.60.40.3110">
    <property type="match status" value="1"/>
</dbReference>
<dbReference type="InterPro" id="IPR043142">
    <property type="entry name" value="PapC-like_C_sf"/>
</dbReference>
<comment type="caution">
    <text evidence="3">The sequence shown here is derived from an EMBL/GenBank/DDBJ whole genome shotgun (WGS) entry which is preliminary data.</text>
</comment>
<dbReference type="GO" id="GO:0015473">
    <property type="term" value="F:fimbrial usher porin activity"/>
    <property type="evidence" value="ECO:0007669"/>
    <property type="project" value="InterPro"/>
</dbReference>
<dbReference type="Pfam" id="PF13953">
    <property type="entry name" value="PapC_C"/>
    <property type="match status" value="1"/>
</dbReference>
<dbReference type="Gene3D" id="2.60.40.2070">
    <property type="match status" value="1"/>
</dbReference>
<accession>A0A7Z0BPD1</accession>
<dbReference type="InterPro" id="IPR025949">
    <property type="entry name" value="PapC-like_C"/>
</dbReference>
<dbReference type="Proteomes" id="UP000578688">
    <property type="component" value="Unassembled WGS sequence"/>
</dbReference>
<gene>
    <name evidence="3" type="ORF">FHR27_003197</name>
</gene>
<dbReference type="InterPro" id="IPR042186">
    <property type="entry name" value="FimD_plug_dom"/>
</dbReference>
<evidence type="ECO:0000313" key="3">
    <source>
        <dbReference type="EMBL" id="NYH74587.1"/>
    </source>
</evidence>
<evidence type="ECO:0000259" key="2">
    <source>
        <dbReference type="Pfam" id="PF13953"/>
    </source>
</evidence>
<feature type="signal peptide" evidence="1">
    <location>
        <begin position="1"/>
        <end position="22"/>
    </location>
</feature>
<dbReference type="InterPro" id="IPR000015">
    <property type="entry name" value="Fimb_usher"/>
</dbReference>
<dbReference type="GO" id="GO:0009297">
    <property type="term" value="P:pilus assembly"/>
    <property type="evidence" value="ECO:0007669"/>
    <property type="project" value="InterPro"/>
</dbReference>
<evidence type="ECO:0000313" key="4">
    <source>
        <dbReference type="Proteomes" id="UP000578688"/>
    </source>
</evidence>
<keyword evidence="1" id="KW-0732">Signal</keyword>
<dbReference type="PANTHER" id="PTHR30451">
    <property type="entry name" value="OUTER MEMBRANE USHER PROTEIN"/>
    <property type="match status" value="1"/>
</dbReference>
<organism evidence="3 4">
    <name type="scientific">Phytopseudomonas flavescens</name>
    <dbReference type="NCBI Taxonomy" id="29435"/>
    <lineage>
        <taxon>Bacteria</taxon>
        <taxon>Pseudomonadati</taxon>
        <taxon>Pseudomonadota</taxon>
        <taxon>Gammaproteobacteria</taxon>
        <taxon>Pseudomonadales</taxon>
        <taxon>Pseudomonadaceae</taxon>
        <taxon>Phytopseudomonas</taxon>
    </lineage>
</organism>
<dbReference type="RefSeq" id="WP_257026919.1">
    <property type="nucleotide sequence ID" value="NZ_JACBYV010000001.1"/>
</dbReference>
<dbReference type="Pfam" id="PF00577">
    <property type="entry name" value="Usher"/>
    <property type="match status" value="1"/>
</dbReference>
<proteinExistence type="predicted"/>
<name>A0A7Z0BPD1_9GAMM</name>
<dbReference type="AlphaFoldDB" id="A0A7Z0BPD1"/>
<dbReference type="GO" id="GO:0009279">
    <property type="term" value="C:cell outer membrane"/>
    <property type="evidence" value="ECO:0007669"/>
    <property type="project" value="TreeGrafter"/>
</dbReference>
<sequence>MRAALAHWLGVLLLLAGQAGQAQQMPDEYVLYLELVVNELSTERIVPVTYRAGRYLVDSDELRAVGVPLAEDASGLQDLAVIPGLQSDYQQEFQQLKLTLPSDWLPDQTVGQTQVYEGVAAQSSFGALLNYDFYYSDSDEGSRLLNGWLEQRVFGSMGRLSNSGVYRHAFAGNRAQGDGYIRYDTFWRYNDQQRMLSYEAGDLITGALTWNRAVRIGGVQLSRNFGLRPDLITYPLPSFSGDAAVPTSVDLLINNSRVSSEMLNPGPFTISSVPFISGAGTATVVATDALGRQVATDVPFYVTNTLLQKGLYDYSLSVGKLRQDYGVENFAYGSQAASGTFRYGVGDGFTLESHAESADDLRLGGVGGTFAVGTWGTLGTSVSYSAHDGQRGQQLSLGYSYYSPLFGLAMQRVQRDEAYADLSVISALQSSRGVSGLAKTTDQVTLSLNPRRIGNIGIGYFASQMHDGTRSRLVNLSWSRGLPGNSNLFLSLNREIGEPGYSALLQWMIPFDLRSTFSVGLERDREGGYRQRSNFGRSAPSEGGVGYNLAYAAGNGDRYAQADMTWRARHAQYQAGVYDDGGRRTYWGDVSGSVVAMSGGVYASNRIDDAFVLVSTDGYAGVPVSFEHQLLGETNSRGHLLVPWVPSYYPGQYAIDSLGLPANIRTPEVERSIAVHEGSGAMLDFELRRVVAASIVLIDSRGEVLPRGSQVTLEGRDRQATVGWDGLVYFEGLQKSNRLQVALPDGGQCAAGFELASLDEEMSLVGPLTCR</sequence>
<keyword evidence="4" id="KW-1185">Reference proteome</keyword>
<dbReference type="PANTHER" id="PTHR30451:SF5">
    <property type="entry name" value="SLR0019 PROTEIN"/>
    <property type="match status" value="1"/>
</dbReference>
<dbReference type="Gene3D" id="2.60.40.2610">
    <property type="entry name" value="Outer membrane usher protein FimD, plug domain"/>
    <property type="match status" value="1"/>
</dbReference>
<dbReference type="EMBL" id="JACBYV010000001">
    <property type="protein sequence ID" value="NYH74587.1"/>
    <property type="molecule type" value="Genomic_DNA"/>
</dbReference>
<reference evidence="3 4" key="1">
    <citation type="submission" date="2020-07" db="EMBL/GenBank/DDBJ databases">
        <title>Genomic analyses of the natural microbiome of Caenorhabditis elegans.</title>
        <authorList>
            <person name="Samuel B."/>
        </authorList>
    </citation>
    <scope>NUCLEOTIDE SEQUENCE [LARGE SCALE GENOMIC DNA]</scope>
    <source>
        <strain evidence="3 4">BIGb0408</strain>
    </source>
</reference>